<reference evidence="2 3" key="1">
    <citation type="submission" date="2016-07" db="EMBL/GenBank/DDBJ databases">
        <title>Pervasive Adenine N6-methylation of Active Genes in Fungi.</title>
        <authorList>
            <consortium name="DOE Joint Genome Institute"/>
            <person name="Mondo S.J."/>
            <person name="Dannebaum R.O."/>
            <person name="Kuo R.C."/>
            <person name="Labutti K."/>
            <person name="Haridas S."/>
            <person name="Kuo A."/>
            <person name="Salamov A."/>
            <person name="Ahrendt S.R."/>
            <person name="Lipzen A."/>
            <person name="Sullivan W."/>
            <person name="Andreopoulos W.B."/>
            <person name="Clum A."/>
            <person name="Lindquist E."/>
            <person name="Daum C."/>
            <person name="Ramamoorthy G.K."/>
            <person name="Gryganskyi A."/>
            <person name="Culley D."/>
            <person name="Magnuson J.K."/>
            <person name="James T.Y."/>
            <person name="O'Malley M.A."/>
            <person name="Stajich J.E."/>
            <person name="Spatafora J.W."/>
            <person name="Visel A."/>
            <person name="Grigoriev I.V."/>
        </authorList>
    </citation>
    <scope>NUCLEOTIDE SEQUENCE [LARGE SCALE GENOMIC DNA]</scope>
    <source>
        <strain evidence="2 3">NRRL 3116</strain>
    </source>
</reference>
<keyword evidence="1" id="KW-1133">Transmembrane helix</keyword>
<dbReference type="GeneID" id="33572289"/>
<dbReference type="AlphaFoldDB" id="A0A1Y2GI61"/>
<comment type="caution">
    <text evidence="2">The sequence shown here is derived from an EMBL/GenBank/DDBJ whole genome shotgun (WGS) entry which is preliminary data.</text>
</comment>
<dbReference type="EMBL" id="MCFF01000038">
    <property type="protein sequence ID" value="ORZ08237.1"/>
    <property type="molecule type" value="Genomic_DNA"/>
</dbReference>
<feature type="transmembrane region" description="Helical" evidence="1">
    <location>
        <begin position="12"/>
        <end position="32"/>
    </location>
</feature>
<keyword evidence="1" id="KW-0812">Transmembrane</keyword>
<evidence type="ECO:0000256" key="1">
    <source>
        <dbReference type="SAM" id="Phobius"/>
    </source>
</evidence>
<keyword evidence="3" id="KW-1185">Reference proteome</keyword>
<evidence type="ECO:0000313" key="3">
    <source>
        <dbReference type="Proteomes" id="UP000193648"/>
    </source>
</evidence>
<dbReference type="RefSeq" id="XP_021878320.1">
    <property type="nucleotide sequence ID" value="XM_022030447.1"/>
</dbReference>
<evidence type="ECO:0000313" key="2">
    <source>
        <dbReference type="EMBL" id="ORZ08237.1"/>
    </source>
</evidence>
<name>A0A1Y2GI61_9FUNG</name>
<gene>
    <name evidence="2" type="ORF">BCR41DRAFT_424537</name>
</gene>
<dbReference type="Proteomes" id="UP000193648">
    <property type="component" value="Unassembled WGS sequence"/>
</dbReference>
<proteinExistence type="predicted"/>
<organism evidence="2 3">
    <name type="scientific">Lobosporangium transversale</name>
    <dbReference type="NCBI Taxonomy" id="64571"/>
    <lineage>
        <taxon>Eukaryota</taxon>
        <taxon>Fungi</taxon>
        <taxon>Fungi incertae sedis</taxon>
        <taxon>Mucoromycota</taxon>
        <taxon>Mortierellomycotina</taxon>
        <taxon>Mortierellomycetes</taxon>
        <taxon>Mortierellales</taxon>
        <taxon>Mortierellaceae</taxon>
        <taxon>Lobosporangium</taxon>
    </lineage>
</organism>
<dbReference type="InParanoid" id="A0A1Y2GI61"/>
<dbReference type="OrthoDB" id="2393824at2759"/>
<protein>
    <submittedName>
        <fullName evidence="2">Uncharacterized protein</fullName>
    </submittedName>
</protein>
<sequence>MEAWKDFRMDYSYFNASVIHSLVTILLVGNGVKEYGPPMFPHLEFVGWQDEDSIRSFISRIKDQLHDETWQHRIDMLIPPEAISCCTRDSPADLDQSSVSAIEGIISTNNSTKWETILTNTEAMLSSWNNKERRGNIIGVLRHTRAIHVSMVSLGGSTFILEDEALLVEAALGRIKILGGDARVVMDEPLVLRAVQNYFKQKDLLFISAAERIMLTSTNPSVHGNNWK</sequence>
<keyword evidence="1" id="KW-0472">Membrane</keyword>
<accession>A0A1Y2GI61</accession>